<dbReference type="GO" id="GO:0006914">
    <property type="term" value="P:autophagy"/>
    <property type="evidence" value="ECO:0007669"/>
    <property type="project" value="UniProtKB-KW"/>
</dbReference>
<dbReference type="PROSITE" id="PS51257">
    <property type="entry name" value="PROKAR_LIPOPROTEIN"/>
    <property type="match status" value="1"/>
</dbReference>
<feature type="region of interest" description="Disordered" evidence="8">
    <location>
        <begin position="587"/>
        <end position="678"/>
    </location>
</feature>
<keyword evidence="4 7" id="KW-0067">ATP-binding</keyword>
<feature type="compositionally biased region" description="Acidic residues" evidence="8">
    <location>
        <begin position="624"/>
        <end position="640"/>
    </location>
</feature>
<dbReference type="GO" id="GO:0004674">
    <property type="term" value="F:protein serine/threonine kinase activity"/>
    <property type="evidence" value="ECO:0007669"/>
    <property type="project" value="InterPro"/>
</dbReference>
<proteinExistence type="predicted"/>
<dbReference type="InterPro" id="IPR008271">
    <property type="entry name" value="Ser/Thr_kinase_AS"/>
</dbReference>
<dbReference type="InterPro" id="IPR000719">
    <property type="entry name" value="Prot_kinase_dom"/>
</dbReference>
<organism evidence="10 11">
    <name type="scientific">Cercophora scortea</name>
    <dbReference type="NCBI Taxonomy" id="314031"/>
    <lineage>
        <taxon>Eukaryota</taxon>
        <taxon>Fungi</taxon>
        <taxon>Dikarya</taxon>
        <taxon>Ascomycota</taxon>
        <taxon>Pezizomycotina</taxon>
        <taxon>Sordariomycetes</taxon>
        <taxon>Sordariomycetidae</taxon>
        <taxon>Sordariales</taxon>
        <taxon>Lasiosphaeriaceae</taxon>
        <taxon>Cercophora</taxon>
    </lineage>
</organism>
<evidence type="ECO:0000313" key="10">
    <source>
        <dbReference type="EMBL" id="KAK3337478.1"/>
    </source>
</evidence>
<comment type="subcellular location">
    <subcellularLocation>
        <location evidence="1">Preautophagosomal structure membrane</location>
        <topology evidence="1">Peripheral membrane protein</topology>
    </subcellularLocation>
</comment>
<evidence type="ECO:0000259" key="9">
    <source>
        <dbReference type="PROSITE" id="PS50011"/>
    </source>
</evidence>
<dbReference type="PROSITE" id="PS00108">
    <property type="entry name" value="PROTEIN_KINASE_ST"/>
    <property type="match status" value="1"/>
</dbReference>
<reference evidence="10" key="1">
    <citation type="journal article" date="2023" name="Mol. Phylogenet. Evol.">
        <title>Genome-scale phylogeny and comparative genomics of the fungal order Sordariales.</title>
        <authorList>
            <person name="Hensen N."/>
            <person name="Bonometti L."/>
            <person name="Westerberg I."/>
            <person name="Brannstrom I.O."/>
            <person name="Guillou S."/>
            <person name="Cros-Aarteil S."/>
            <person name="Calhoun S."/>
            <person name="Haridas S."/>
            <person name="Kuo A."/>
            <person name="Mondo S."/>
            <person name="Pangilinan J."/>
            <person name="Riley R."/>
            <person name="LaButti K."/>
            <person name="Andreopoulos B."/>
            <person name="Lipzen A."/>
            <person name="Chen C."/>
            <person name="Yan M."/>
            <person name="Daum C."/>
            <person name="Ng V."/>
            <person name="Clum A."/>
            <person name="Steindorff A."/>
            <person name="Ohm R.A."/>
            <person name="Martin F."/>
            <person name="Silar P."/>
            <person name="Natvig D.O."/>
            <person name="Lalanne C."/>
            <person name="Gautier V."/>
            <person name="Ament-Velasquez S.L."/>
            <person name="Kruys A."/>
            <person name="Hutchinson M.I."/>
            <person name="Powell A.J."/>
            <person name="Barry K."/>
            <person name="Miller A.N."/>
            <person name="Grigoriev I.V."/>
            <person name="Debuchy R."/>
            <person name="Gladieux P."/>
            <person name="Hiltunen Thoren M."/>
            <person name="Johannesson H."/>
        </authorList>
    </citation>
    <scope>NUCLEOTIDE SEQUENCE</scope>
    <source>
        <strain evidence="10">SMH4131-1</strain>
    </source>
</reference>
<dbReference type="GO" id="GO:0034045">
    <property type="term" value="C:phagophore assembly site membrane"/>
    <property type="evidence" value="ECO:0007669"/>
    <property type="project" value="UniProtKB-SubCell"/>
</dbReference>
<keyword evidence="5" id="KW-0072">Autophagy</keyword>
<evidence type="ECO:0000256" key="3">
    <source>
        <dbReference type="ARBA" id="ARBA00022741"/>
    </source>
</evidence>
<feature type="compositionally biased region" description="Gly residues" evidence="8">
    <location>
        <begin position="556"/>
        <end position="566"/>
    </location>
</feature>
<accession>A0AAE0J5U6</accession>
<dbReference type="Pfam" id="PF00069">
    <property type="entry name" value="Pkinase"/>
    <property type="match status" value="1"/>
</dbReference>
<dbReference type="GO" id="GO:0005524">
    <property type="term" value="F:ATP binding"/>
    <property type="evidence" value="ECO:0007669"/>
    <property type="project" value="UniProtKB-UniRule"/>
</dbReference>
<comment type="caution">
    <text evidence="10">The sequence shown here is derived from an EMBL/GenBank/DDBJ whole genome shotgun (WGS) entry which is preliminary data.</text>
</comment>
<dbReference type="AlphaFoldDB" id="A0AAE0J5U6"/>
<keyword evidence="11" id="KW-1185">Reference proteome</keyword>
<evidence type="ECO:0000256" key="7">
    <source>
        <dbReference type="PROSITE-ProRule" id="PRU10141"/>
    </source>
</evidence>
<evidence type="ECO:0000313" key="11">
    <source>
        <dbReference type="Proteomes" id="UP001286456"/>
    </source>
</evidence>
<dbReference type="EMBL" id="JAUEPO010000001">
    <property type="protein sequence ID" value="KAK3337478.1"/>
    <property type="molecule type" value="Genomic_DNA"/>
</dbReference>
<dbReference type="GO" id="GO:0010506">
    <property type="term" value="P:regulation of autophagy"/>
    <property type="evidence" value="ECO:0007669"/>
    <property type="project" value="InterPro"/>
</dbReference>
<sequence>MSAPGFRPSTCLLLLGSISSCGEKAQPWKTNEFLVEIPPAAMRRTLPPDSSRPPQLRGVTPSGPIIGFSISQSPPNGEAYRLGSSSMGNCDVQIAESNAGGVSGLQFSLDLCATAHRPRLTCLGVNSVYVIKDDDSEAAVGQGRSRILPTITRIRCGDVSMIAWRPALSPRQTLAFKAAAAEWFDRVYKAMPGVTSLQLEASGLAPTAAARLGKFGDMYVKRGNLGHGGFGTVARVQVVGTNRCYAAKSLCPPPDDSSSATLLKLRDQLIVEYEIHIALDHPHVLRAVDITTGLDPWLILEEQLFSLKRLIPLPPAVAALAAEQISSGLLYLHSRNIIHRDLKPTNVLVASEDPLILKVADFGLSKMSETGICWTFCGTLSYMAPEQVRQNEGYTAMTDIYAMGVLIVECLAHGLPQPEPRSTEQYWLWSKELMESMQTHTPADLCPPLYGMFQKPGKRWDAKTCHSWFNTFNQAQDTREAAKRGALDEDAESVTTTPSAKKAKWNPGSSGRLPSRLDDPLYLGSSLGNQVPNSLGGIYDDSDDDEEAPTIRLDNGGSGSGSGKAGWGSIAVSSTADDVADYRKVRAAAPSPSEVDLADKADPGSTPKASVFWTATAPAPAPPEQEDGGDGRDDQDEEDGEGRRGGSTTSSTSASTEARLRCLQAAIGAPSPQPAVAS</sequence>
<evidence type="ECO:0000256" key="6">
    <source>
        <dbReference type="ARBA" id="ARBA00030237"/>
    </source>
</evidence>
<feature type="region of interest" description="Disordered" evidence="8">
    <location>
        <begin position="480"/>
        <end position="566"/>
    </location>
</feature>
<feature type="compositionally biased region" description="Low complexity" evidence="8">
    <location>
        <begin position="646"/>
        <end position="657"/>
    </location>
</feature>
<evidence type="ECO:0000256" key="2">
    <source>
        <dbReference type="ARBA" id="ARBA00022448"/>
    </source>
</evidence>
<keyword evidence="2" id="KW-0813">Transport</keyword>
<dbReference type="InterPro" id="IPR045269">
    <property type="entry name" value="Atg1-like"/>
</dbReference>
<keyword evidence="10" id="KW-0418">Kinase</keyword>
<dbReference type="SUPFAM" id="SSF56112">
    <property type="entry name" value="Protein kinase-like (PK-like)"/>
    <property type="match status" value="1"/>
</dbReference>
<dbReference type="SMART" id="SM00220">
    <property type="entry name" value="S_TKc"/>
    <property type="match status" value="1"/>
</dbReference>
<evidence type="ECO:0000256" key="8">
    <source>
        <dbReference type="SAM" id="MobiDB-lite"/>
    </source>
</evidence>
<dbReference type="PROSITE" id="PS50011">
    <property type="entry name" value="PROTEIN_KINASE_DOM"/>
    <property type="match status" value="1"/>
</dbReference>
<dbReference type="Gene3D" id="1.10.510.10">
    <property type="entry name" value="Transferase(Phosphotransferase) domain 1"/>
    <property type="match status" value="1"/>
</dbReference>
<feature type="domain" description="Protein kinase" evidence="9">
    <location>
        <begin position="219"/>
        <end position="469"/>
    </location>
</feature>
<dbReference type="Proteomes" id="UP001286456">
    <property type="component" value="Unassembled WGS sequence"/>
</dbReference>
<keyword evidence="3 7" id="KW-0547">Nucleotide-binding</keyword>
<dbReference type="PROSITE" id="PS00107">
    <property type="entry name" value="PROTEIN_KINASE_ATP"/>
    <property type="match status" value="1"/>
</dbReference>
<gene>
    <name evidence="10" type="ORF">B0T19DRAFT_438141</name>
</gene>
<protein>
    <recommendedName>
        <fullName evidence="6">Autophagy-related protein 1</fullName>
    </recommendedName>
</protein>
<keyword evidence="10" id="KW-0808">Transferase</keyword>
<evidence type="ECO:0000256" key="4">
    <source>
        <dbReference type="ARBA" id="ARBA00022840"/>
    </source>
</evidence>
<evidence type="ECO:0000256" key="5">
    <source>
        <dbReference type="ARBA" id="ARBA00023006"/>
    </source>
</evidence>
<dbReference type="PANTHER" id="PTHR24348">
    <property type="entry name" value="SERINE/THREONINE-PROTEIN KINASE UNC-51-RELATED"/>
    <property type="match status" value="1"/>
</dbReference>
<dbReference type="InterPro" id="IPR011009">
    <property type="entry name" value="Kinase-like_dom_sf"/>
</dbReference>
<evidence type="ECO:0000256" key="1">
    <source>
        <dbReference type="ARBA" id="ARBA00004623"/>
    </source>
</evidence>
<name>A0AAE0J5U6_9PEZI</name>
<dbReference type="InterPro" id="IPR017441">
    <property type="entry name" value="Protein_kinase_ATP_BS"/>
</dbReference>
<feature type="binding site" evidence="7">
    <location>
        <position position="248"/>
    </location>
    <ligand>
        <name>ATP</name>
        <dbReference type="ChEBI" id="CHEBI:30616"/>
    </ligand>
</feature>
<reference evidence="10" key="2">
    <citation type="submission" date="2023-06" db="EMBL/GenBank/DDBJ databases">
        <authorList>
            <consortium name="Lawrence Berkeley National Laboratory"/>
            <person name="Haridas S."/>
            <person name="Hensen N."/>
            <person name="Bonometti L."/>
            <person name="Westerberg I."/>
            <person name="Brannstrom I.O."/>
            <person name="Guillou S."/>
            <person name="Cros-Aarteil S."/>
            <person name="Calhoun S."/>
            <person name="Kuo A."/>
            <person name="Mondo S."/>
            <person name="Pangilinan J."/>
            <person name="Riley R."/>
            <person name="Labutti K."/>
            <person name="Andreopoulos B."/>
            <person name="Lipzen A."/>
            <person name="Chen C."/>
            <person name="Yanf M."/>
            <person name="Daum C."/>
            <person name="Ng V."/>
            <person name="Clum A."/>
            <person name="Steindorff A."/>
            <person name="Ohm R."/>
            <person name="Martin F."/>
            <person name="Silar P."/>
            <person name="Natvig D."/>
            <person name="Lalanne C."/>
            <person name="Gautier V."/>
            <person name="Ament-Velasquez S.L."/>
            <person name="Kruys A."/>
            <person name="Hutchinson M.I."/>
            <person name="Powell A.J."/>
            <person name="Barry K."/>
            <person name="Miller A.N."/>
            <person name="Grigoriev I.V."/>
            <person name="Debuchy R."/>
            <person name="Gladieux P."/>
            <person name="Thoren M.H."/>
            <person name="Johannesson H."/>
        </authorList>
    </citation>
    <scope>NUCLEOTIDE SEQUENCE</scope>
    <source>
        <strain evidence="10">SMH4131-1</strain>
    </source>
</reference>